<reference evidence="4" key="1">
    <citation type="submission" date="2019-09" db="EMBL/GenBank/DDBJ databases">
        <title>Antimicrobial potential of Antarctic Bacteria.</title>
        <authorList>
            <person name="Benaud N."/>
            <person name="Edwards R.J."/>
            <person name="Ferrari B.C."/>
        </authorList>
    </citation>
    <scope>NUCLEOTIDE SEQUENCE [LARGE SCALE GENOMIC DNA]</scope>
    <source>
        <strain evidence="4">SPB151</strain>
    </source>
</reference>
<dbReference type="RefSeq" id="WP_185447574.1">
    <property type="nucleotide sequence ID" value="NZ_CP043661.1"/>
</dbReference>
<dbReference type="InterPro" id="IPR015424">
    <property type="entry name" value="PyrdxlP-dep_Trfase"/>
</dbReference>
<evidence type="ECO:0000313" key="4">
    <source>
        <dbReference type="Proteomes" id="UP000515563"/>
    </source>
</evidence>
<name>A0A7G6WWS1_9ACTN</name>
<dbReference type="GO" id="GO:0008483">
    <property type="term" value="F:transaminase activity"/>
    <property type="evidence" value="ECO:0007669"/>
    <property type="project" value="UniProtKB-KW"/>
</dbReference>
<protein>
    <submittedName>
        <fullName evidence="3">Aminotransferase class I/II-fold pyridoxal phosphate-dependent enzyme</fullName>
    </submittedName>
</protein>
<dbReference type="Gene3D" id="3.90.1150.10">
    <property type="entry name" value="Aspartate Aminotransferase, domain 1"/>
    <property type="match status" value="1"/>
</dbReference>
<proteinExistence type="predicted"/>
<dbReference type="GO" id="GO:0006520">
    <property type="term" value="P:amino acid metabolic process"/>
    <property type="evidence" value="ECO:0007669"/>
    <property type="project" value="TreeGrafter"/>
</dbReference>
<dbReference type="PRINTS" id="PR00753">
    <property type="entry name" value="ACCSYNTHASE"/>
</dbReference>
<dbReference type="Proteomes" id="UP000515563">
    <property type="component" value="Chromosome"/>
</dbReference>
<keyword evidence="3" id="KW-0032">Aminotransferase</keyword>
<reference evidence="3 4" key="2">
    <citation type="journal article" date="2020" name="Microbiol. Resour. Announc.">
        <title>Antarctic desert soil bacteria exhibit high novel natural product potential, evaluated through long-read genome sequencing and comparative genomics.</title>
        <authorList>
            <person name="Benaud N."/>
            <person name="Edwards R.J."/>
            <person name="Amos T.G."/>
            <person name="D'Agostino P.M."/>
            <person name="Gutierrez-Chavez C."/>
            <person name="Montgomery K."/>
            <person name="Nicetic I."/>
            <person name="Ferrari B.C."/>
        </authorList>
    </citation>
    <scope>NUCLEOTIDE SEQUENCE [LARGE SCALE GENOMIC DNA]</scope>
    <source>
        <strain evidence="3 4">SPB151</strain>
    </source>
</reference>
<dbReference type="Pfam" id="PF00155">
    <property type="entry name" value="Aminotran_1_2"/>
    <property type="match status" value="1"/>
</dbReference>
<keyword evidence="3" id="KW-0808">Transferase</keyword>
<keyword evidence="4" id="KW-1185">Reference proteome</keyword>
<evidence type="ECO:0000259" key="2">
    <source>
        <dbReference type="Pfam" id="PF00155"/>
    </source>
</evidence>
<dbReference type="AlphaFoldDB" id="A0A7G6WWS1"/>
<evidence type="ECO:0000256" key="1">
    <source>
        <dbReference type="ARBA" id="ARBA00022898"/>
    </source>
</evidence>
<keyword evidence="1" id="KW-0663">Pyridoxal phosphate</keyword>
<dbReference type="CDD" id="cd00609">
    <property type="entry name" value="AAT_like"/>
    <property type="match status" value="1"/>
</dbReference>
<dbReference type="InterPro" id="IPR050478">
    <property type="entry name" value="Ethylene_sulfur-biosynth"/>
</dbReference>
<dbReference type="SUPFAM" id="SSF53383">
    <property type="entry name" value="PLP-dependent transferases"/>
    <property type="match status" value="1"/>
</dbReference>
<organism evidence="3 4">
    <name type="scientific">Kribbella qitaiheensis</name>
    <dbReference type="NCBI Taxonomy" id="1544730"/>
    <lineage>
        <taxon>Bacteria</taxon>
        <taxon>Bacillati</taxon>
        <taxon>Actinomycetota</taxon>
        <taxon>Actinomycetes</taxon>
        <taxon>Propionibacteriales</taxon>
        <taxon>Kribbellaceae</taxon>
        <taxon>Kribbella</taxon>
    </lineage>
</organism>
<dbReference type="PANTHER" id="PTHR43795">
    <property type="entry name" value="BIFUNCTIONAL ASPARTATE AMINOTRANSFERASE AND GLUTAMATE/ASPARTATE-PREPHENATE AMINOTRANSFERASE-RELATED"/>
    <property type="match status" value="1"/>
</dbReference>
<gene>
    <name evidence="3" type="ORF">F1D05_11650</name>
</gene>
<dbReference type="KEGG" id="kqi:F1D05_11650"/>
<sequence>MSVSHRAQQLGRPGPDVYAVMAADPWSADNPDGYIDLGTAENRLVFDLLEPRLTAPRRVTAEDTQYQELAGSLPFRVELARFLTGLQGVEVDAGELVVLAGVGPVLEALAYALCDPGEAIVVPAPYFPGVDGAFGGRAGVRVIPAQPGPDFVLSAEAVDAAITEALDRGERPRAVCLLSPGNPLGLVYDAGTLQALADVAARHNLHLIVDEIYAGSVHDGSFVSASRLKFPADRLHLAWGFAKDFGLSGYKVGVLQTRNPDVRTIAERLGRFATPSSDTQVLLRDLLADTAWTDAFLTESRSRLATAYRRTTEALDAAGLSYLPATAGLFLYLDLRQFLPEPTFEAESTLATRIFTDARLHLPAGATFHTPTPGYYRLCFTTTPAVPTAITRLTHLLTS</sequence>
<accession>A0A7G6WWS1</accession>
<dbReference type="PANTHER" id="PTHR43795:SF39">
    <property type="entry name" value="AMINOTRANSFERASE CLASS I_CLASSII DOMAIN-CONTAINING PROTEIN"/>
    <property type="match status" value="1"/>
</dbReference>
<evidence type="ECO:0000313" key="3">
    <source>
        <dbReference type="EMBL" id="QNE18436.1"/>
    </source>
</evidence>
<dbReference type="GO" id="GO:0030170">
    <property type="term" value="F:pyridoxal phosphate binding"/>
    <property type="evidence" value="ECO:0007669"/>
    <property type="project" value="InterPro"/>
</dbReference>
<dbReference type="EMBL" id="CP043661">
    <property type="protein sequence ID" value="QNE18436.1"/>
    <property type="molecule type" value="Genomic_DNA"/>
</dbReference>
<dbReference type="InterPro" id="IPR015422">
    <property type="entry name" value="PyrdxlP-dep_Trfase_small"/>
</dbReference>
<feature type="domain" description="Aminotransferase class I/classII large" evidence="2">
    <location>
        <begin position="61"/>
        <end position="392"/>
    </location>
</feature>
<dbReference type="InterPro" id="IPR015421">
    <property type="entry name" value="PyrdxlP-dep_Trfase_major"/>
</dbReference>
<dbReference type="Gene3D" id="3.40.640.10">
    <property type="entry name" value="Type I PLP-dependent aspartate aminotransferase-like (Major domain)"/>
    <property type="match status" value="1"/>
</dbReference>
<dbReference type="InterPro" id="IPR004839">
    <property type="entry name" value="Aminotransferase_I/II_large"/>
</dbReference>